<dbReference type="GO" id="GO:0006508">
    <property type="term" value="P:proteolysis"/>
    <property type="evidence" value="ECO:0007669"/>
    <property type="project" value="UniProtKB-KW"/>
</dbReference>
<dbReference type="AlphaFoldDB" id="A0A3S4WY64"/>
<evidence type="ECO:0000313" key="2">
    <source>
        <dbReference type="Proteomes" id="UP000270487"/>
    </source>
</evidence>
<dbReference type="EC" id="3.4.23.51" evidence="1"/>
<sequence>MNVVLTVGNSMMGDDGAGPLLAEMMADAPIEGWIAVNGGSTPKTSRIRSAILSPAGW</sequence>
<proteinExistence type="predicted"/>
<keyword evidence="1" id="KW-0378">Hydrolase</keyword>
<evidence type="ECO:0000313" key="1">
    <source>
        <dbReference type="EMBL" id="VEI68247.1"/>
    </source>
</evidence>
<name>A0A3S4WY64_SERFO</name>
<dbReference type="Proteomes" id="UP000270487">
    <property type="component" value="Chromosome"/>
</dbReference>
<reference evidence="1 2" key="1">
    <citation type="submission" date="2018-12" db="EMBL/GenBank/DDBJ databases">
        <authorList>
            <consortium name="Pathogen Informatics"/>
        </authorList>
    </citation>
    <scope>NUCLEOTIDE SEQUENCE [LARGE SCALE GENOMIC DNA]</scope>
    <source>
        <strain evidence="1 2">NCTC13193</strain>
    </source>
</reference>
<dbReference type="EMBL" id="LR134492">
    <property type="protein sequence ID" value="VEI68247.1"/>
    <property type="molecule type" value="Genomic_DNA"/>
</dbReference>
<dbReference type="InterPro" id="IPR023430">
    <property type="entry name" value="Pept_HybD-like_dom_sf"/>
</dbReference>
<accession>A0A3S4WY64</accession>
<dbReference type="GO" id="GO:0008233">
    <property type="term" value="F:peptidase activity"/>
    <property type="evidence" value="ECO:0007669"/>
    <property type="project" value="UniProtKB-KW"/>
</dbReference>
<keyword evidence="1" id="KW-0645">Protease</keyword>
<dbReference type="Gene3D" id="3.40.50.1450">
    <property type="entry name" value="HybD-like"/>
    <property type="match status" value="1"/>
</dbReference>
<protein>
    <submittedName>
        <fullName evidence="1">Hydrogenase 3 maturation protease</fullName>
        <ecNumber evidence="1">3.4.23.51</ecNumber>
    </submittedName>
</protein>
<gene>
    <name evidence="1" type="primary">hycI_2</name>
    <name evidence="1" type="ORF">NCTC13193_02254</name>
</gene>
<dbReference type="SUPFAM" id="SSF53163">
    <property type="entry name" value="HybD-like"/>
    <property type="match status" value="1"/>
</dbReference>
<organism evidence="1 2">
    <name type="scientific">Serratia fonticola</name>
    <dbReference type="NCBI Taxonomy" id="47917"/>
    <lineage>
        <taxon>Bacteria</taxon>
        <taxon>Pseudomonadati</taxon>
        <taxon>Pseudomonadota</taxon>
        <taxon>Gammaproteobacteria</taxon>
        <taxon>Enterobacterales</taxon>
        <taxon>Yersiniaceae</taxon>
        <taxon>Serratia</taxon>
    </lineage>
</organism>